<evidence type="ECO:0000256" key="3">
    <source>
        <dbReference type="ARBA" id="ARBA00022801"/>
    </source>
</evidence>
<dbReference type="Pfam" id="PF00614">
    <property type="entry name" value="PLDc"/>
    <property type="match status" value="1"/>
</dbReference>
<feature type="domain" description="PLD phosphodiesterase" evidence="6">
    <location>
        <begin position="233"/>
        <end position="260"/>
    </location>
</feature>
<dbReference type="Pfam" id="PF13091">
    <property type="entry name" value="PLDc_2"/>
    <property type="match status" value="1"/>
</dbReference>
<evidence type="ECO:0000259" key="6">
    <source>
        <dbReference type="PROSITE" id="PS50035"/>
    </source>
</evidence>
<name>A0A420IV53_9PEZI</name>
<dbReference type="GO" id="GO:0035556">
    <property type="term" value="P:intracellular signal transduction"/>
    <property type="evidence" value="ECO:0007669"/>
    <property type="project" value="InterPro"/>
</dbReference>
<dbReference type="PIRSF" id="PIRSF009376">
    <property type="entry name" value="Phospholipase_D_euk"/>
    <property type="match status" value="1"/>
</dbReference>
<organism evidence="7 8">
    <name type="scientific">Golovinomyces cichoracearum</name>
    <dbReference type="NCBI Taxonomy" id="62708"/>
    <lineage>
        <taxon>Eukaryota</taxon>
        <taxon>Fungi</taxon>
        <taxon>Dikarya</taxon>
        <taxon>Ascomycota</taxon>
        <taxon>Pezizomycotina</taxon>
        <taxon>Leotiomycetes</taxon>
        <taxon>Erysiphales</taxon>
        <taxon>Erysiphaceae</taxon>
        <taxon>Golovinomyces</taxon>
    </lineage>
</organism>
<dbReference type="CDD" id="cd09138">
    <property type="entry name" value="PLDc_vPLD1_2_yPLD_like_1"/>
    <property type="match status" value="1"/>
</dbReference>
<evidence type="ECO:0000256" key="2">
    <source>
        <dbReference type="ARBA" id="ARBA00022737"/>
    </source>
</evidence>
<evidence type="ECO:0000256" key="5">
    <source>
        <dbReference type="ARBA" id="ARBA00023098"/>
    </source>
</evidence>
<gene>
    <name evidence="7" type="ORF">GcM3_064017</name>
</gene>
<dbReference type="InterPro" id="IPR025202">
    <property type="entry name" value="PLD-like_dom"/>
</dbReference>
<dbReference type="Proteomes" id="UP000283383">
    <property type="component" value="Unassembled WGS sequence"/>
</dbReference>
<dbReference type="InterPro" id="IPR016555">
    <property type="entry name" value="PLipase_D_euk"/>
</dbReference>
<dbReference type="PANTHER" id="PTHR18896">
    <property type="entry name" value="PHOSPHOLIPASE D"/>
    <property type="match status" value="1"/>
</dbReference>
<sequence length="807" mass="93681">MYSFTSTDSKLPPMAAPRIDIRVSHPICCAEDNIKVKMVHSFKKLKKKFHRSIFQRAMVKLIHQKHKLGKFGNLVNPNHRHDEKHEKLTDRKRSKLTENHRFGSFFPERLGNDVQSYIDGESYFYAVSLSLENAKETIYIADWWLTPELYLRRPPDLNKDWRLDKILKRKAEAGVKIFVIVYREVEAVISINSAHTKHALQRLCPKGSKGHGNIMVMRYPDHSVFENVADMTFYWAHHEKFIVIDYSLAFIGGLDLCFGRWDDHNHSLTDTYPSNSNHKLWPGQDFNNNRIMDFRNVDDWEYNQLDETKYGRMPWHDVSMGVTGDCVYDIAEHFVLRWNFIKRDKYKHNKNYDWLMLEGRNGLDEDLIGVQRPTYPMGDYVQHPLTPLREKSLGILPGTVKVQVIRSSSDWSSGILTEHSIKNAYCKLINDAKHYIYIENQFFITATGQHQSPIKNTIGAAIIDAVVRANREKRKFRVIVVMPCIPAFPGDLRDDTAVGTRAIMNYQYESICRGPNSIYERLRSQGIDPAEYIFFFNLRSYGRLNNKSEAGTRIVSSSKISPDISKTSNIQKLNLHENLDENLNPKTETGNWIQEELYVHSKILIIDDETCICGSANINDRSQLGCHDSELGIVITDTRKINITMDGIPFKAGYHAASLRRCLWREHLGLQTHPILNPDKCSNTKLTHKNFDLNEAPEDEFLVDPFNDKLWDMWTANATKNTEIFRQLFHADPDNCVKTFEDYEKFLPYNTTRLGHIYDESIPKTEIESKLNQINGHLVWMPLDFLKDEVMVEPGLQFNGWTECIYT</sequence>
<dbReference type="GO" id="GO:0009395">
    <property type="term" value="P:phospholipid catabolic process"/>
    <property type="evidence" value="ECO:0007669"/>
    <property type="project" value="TreeGrafter"/>
</dbReference>
<feature type="domain" description="PLD phosphodiesterase" evidence="6">
    <location>
        <begin position="595"/>
        <end position="622"/>
    </location>
</feature>
<keyword evidence="5" id="KW-0443">Lipid metabolism</keyword>
<reference evidence="7 8" key="1">
    <citation type="journal article" date="2018" name="BMC Genomics">
        <title>Comparative genome analyses reveal sequence features reflecting distinct modes of host-adaptation between dicot and monocot powdery mildew.</title>
        <authorList>
            <person name="Wu Y."/>
            <person name="Ma X."/>
            <person name="Pan Z."/>
            <person name="Kale S.D."/>
            <person name="Song Y."/>
            <person name="King H."/>
            <person name="Zhang Q."/>
            <person name="Presley C."/>
            <person name="Deng X."/>
            <person name="Wei C.I."/>
            <person name="Xiao S."/>
        </authorList>
    </citation>
    <scope>NUCLEOTIDE SEQUENCE [LARGE SCALE GENOMIC DNA]</scope>
    <source>
        <strain evidence="7">UMSG3</strain>
    </source>
</reference>
<keyword evidence="4" id="KW-0442">Lipid degradation</keyword>
<evidence type="ECO:0000256" key="4">
    <source>
        <dbReference type="ARBA" id="ARBA00022963"/>
    </source>
</evidence>
<dbReference type="STRING" id="62708.A0A420IV53"/>
<dbReference type="GO" id="GO:0004630">
    <property type="term" value="F:phospholipase D activity"/>
    <property type="evidence" value="ECO:0007669"/>
    <property type="project" value="UniProtKB-EC"/>
</dbReference>
<accession>A0A420IV53</accession>
<dbReference type="AlphaFoldDB" id="A0A420IV53"/>
<keyword evidence="3" id="KW-0378">Hydrolase</keyword>
<proteinExistence type="predicted"/>
<keyword evidence="2" id="KW-0677">Repeat</keyword>
<dbReference type="InterPro" id="IPR001736">
    <property type="entry name" value="PLipase_D/transphosphatidylase"/>
</dbReference>
<evidence type="ECO:0000313" key="8">
    <source>
        <dbReference type="Proteomes" id="UP000283383"/>
    </source>
</evidence>
<dbReference type="Gene3D" id="3.30.870.10">
    <property type="entry name" value="Endonuclease Chain A"/>
    <property type="match status" value="2"/>
</dbReference>
<evidence type="ECO:0000313" key="7">
    <source>
        <dbReference type="EMBL" id="RKF78398.1"/>
    </source>
</evidence>
<keyword evidence="8" id="KW-1185">Reference proteome</keyword>
<comment type="caution">
    <text evidence="7">The sequence shown here is derived from an EMBL/GenBank/DDBJ whole genome shotgun (WGS) entry which is preliminary data.</text>
</comment>
<dbReference type="SMART" id="SM00155">
    <property type="entry name" value="PLDc"/>
    <property type="match status" value="2"/>
</dbReference>
<dbReference type="CDD" id="cd09141">
    <property type="entry name" value="PLDc_vPLD1_2_yPLD_like_2"/>
    <property type="match status" value="1"/>
</dbReference>
<evidence type="ECO:0000256" key="1">
    <source>
        <dbReference type="ARBA" id="ARBA00012027"/>
    </source>
</evidence>
<dbReference type="GO" id="GO:0006654">
    <property type="term" value="P:phosphatidic acid biosynthetic process"/>
    <property type="evidence" value="ECO:0007669"/>
    <property type="project" value="InterPro"/>
</dbReference>
<dbReference type="SUPFAM" id="SSF56024">
    <property type="entry name" value="Phospholipase D/nuclease"/>
    <property type="match status" value="2"/>
</dbReference>
<dbReference type="EC" id="3.1.4.4" evidence="1"/>
<dbReference type="InterPro" id="IPR015679">
    <property type="entry name" value="PLipase_D_fam"/>
</dbReference>
<dbReference type="PROSITE" id="PS50035">
    <property type="entry name" value="PLD"/>
    <property type="match status" value="2"/>
</dbReference>
<dbReference type="EMBL" id="MCBQ01006468">
    <property type="protein sequence ID" value="RKF78398.1"/>
    <property type="molecule type" value="Genomic_DNA"/>
</dbReference>
<dbReference type="PANTHER" id="PTHR18896:SF128">
    <property type="entry name" value="PHOSPHOLIPASE"/>
    <property type="match status" value="1"/>
</dbReference>
<protein>
    <recommendedName>
        <fullName evidence="1">phospholipase D</fullName>
        <ecNumber evidence="1">3.1.4.4</ecNumber>
    </recommendedName>
</protein>